<comment type="caution">
    <text evidence="2">The sequence shown here is derived from an EMBL/GenBank/DDBJ whole genome shotgun (WGS) entry which is preliminary data.</text>
</comment>
<organism evidence="2 3">
    <name type="scientific">Guyanagaster necrorhizus</name>
    <dbReference type="NCBI Taxonomy" id="856835"/>
    <lineage>
        <taxon>Eukaryota</taxon>
        <taxon>Fungi</taxon>
        <taxon>Dikarya</taxon>
        <taxon>Basidiomycota</taxon>
        <taxon>Agaricomycotina</taxon>
        <taxon>Agaricomycetes</taxon>
        <taxon>Agaricomycetidae</taxon>
        <taxon>Agaricales</taxon>
        <taxon>Marasmiineae</taxon>
        <taxon>Physalacriaceae</taxon>
        <taxon>Guyanagaster</taxon>
    </lineage>
</organism>
<dbReference type="EMBL" id="MU250581">
    <property type="protein sequence ID" value="KAG7439912.1"/>
    <property type="molecule type" value="Genomic_DNA"/>
</dbReference>
<reference evidence="2" key="1">
    <citation type="submission" date="2020-11" db="EMBL/GenBank/DDBJ databases">
        <title>Adaptations for nitrogen fixation in a non-lichenized fungal sporocarp promotes dispersal by wood-feeding termites.</title>
        <authorList>
            <consortium name="DOE Joint Genome Institute"/>
            <person name="Koch R.A."/>
            <person name="Yoon G."/>
            <person name="Arayal U."/>
            <person name="Lail K."/>
            <person name="Amirebrahimi M."/>
            <person name="Labutti K."/>
            <person name="Lipzen A."/>
            <person name="Riley R."/>
            <person name="Barry K."/>
            <person name="Henrissat B."/>
            <person name="Grigoriev I.V."/>
            <person name="Herr J.R."/>
            <person name="Aime M.C."/>
        </authorList>
    </citation>
    <scope>NUCLEOTIDE SEQUENCE</scope>
    <source>
        <strain evidence="2">MCA 3950</strain>
    </source>
</reference>
<name>A0A9P8AMJ7_9AGAR</name>
<sequence length="90" mass="10228">MPFPTLATPGILMFYCTFSISFQHLVEPYSDMPERLFSKWPSRDGYYLPIHRTGGLFFGDDRRTFGVSDDLDRMQNSTTAPAITRSEGPA</sequence>
<evidence type="ECO:0000256" key="1">
    <source>
        <dbReference type="SAM" id="MobiDB-lite"/>
    </source>
</evidence>
<keyword evidence="3" id="KW-1185">Reference proteome</keyword>
<evidence type="ECO:0000313" key="2">
    <source>
        <dbReference type="EMBL" id="KAG7439912.1"/>
    </source>
</evidence>
<dbReference type="GeneID" id="66100340"/>
<dbReference type="Proteomes" id="UP000812287">
    <property type="component" value="Unassembled WGS sequence"/>
</dbReference>
<evidence type="ECO:0000313" key="3">
    <source>
        <dbReference type="Proteomes" id="UP000812287"/>
    </source>
</evidence>
<proteinExistence type="predicted"/>
<dbReference type="RefSeq" id="XP_043033412.1">
    <property type="nucleotide sequence ID" value="XM_043178053.1"/>
</dbReference>
<feature type="region of interest" description="Disordered" evidence="1">
    <location>
        <begin position="69"/>
        <end position="90"/>
    </location>
</feature>
<accession>A0A9P8AMJ7</accession>
<dbReference type="AlphaFoldDB" id="A0A9P8AMJ7"/>
<gene>
    <name evidence="2" type="ORF">BT62DRAFT_1013365</name>
</gene>
<protein>
    <submittedName>
        <fullName evidence="2">Uncharacterized protein</fullName>
    </submittedName>
</protein>